<dbReference type="GO" id="GO:0016758">
    <property type="term" value="F:hexosyltransferase activity"/>
    <property type="evidence" value="ECO:0007669"/>
    <property type="project" value="UniProtKB-ARBA"/>
</dbReference>
<keyword evidence="1" id="KW-0328">Glycosyltransferase</keyword>
<dbReference type="Pfam" id="PF00535">
    <property type="entry name" value="Glycos_transf_2"/>
    <property type="match status" value="1"/>
</dbReference>
<dbReference type="SUPFAM" id="SSF53448">
    <property type="entry name" value="Nucleotide-diphospho-sugar transferases"/>
    <property type="match status" value="1"/>
</dbReference>
<reference evidence="4 5" key="1">
    <citation type="submission" date="2018-10" db="EMBL/GenBank/DDBJ databases">
        <title>Transmission dynamics of multidrug resistant bacteria on intensive care unit surfaces.</title>
        <authorList>
            <person name="D'Souza A.W."/>
            <person name="Potter R.F."/>
            <person name="Wallace M."/>
            <person name="Shupe A."/>
            <person name="Patel S."/>
            <person name="Sun S."/>
            <person name="Gul D."/>
            <person name="Kwon J.H."/>
            <person name="Andleeb S."/>
            <person name="Burnham C.-A.D."/>
            <person name="Dantas G."/>
        </authorList>
    </citation>
    <scope>NUCLEOTIDE SEQUENCE [LARGE SCALE GENOMIC DNA]</scope>
    <source>
        <strain evidence="4 5">WF_348</strain>
    </source>
</reference>
<dbReference type="RefSeq" id="WP_125349161.1">
    <property type="nucleotide sequence ID" value="NZ_RHPN01000004.1"/>
</dbReference>
<organism evidence="4 5">
    <name type="scientific">Empedobacter falsenii</name>
    <dbReference type="NCBI Taxonomy" id="343874"/>
    <lineage>
        <taxon>Bacteria</taxon>
        <taxon>Pseudomonadati</taxon>
        <taxon>Bacteroidota</taxon>
        <taxon>Flavobacteriia</taxon>
        <taxon>Flavobacteriales</taxon>
        <taxon>Weeksellaceae</taxon>
        <taxon>Empedobacter</taxon>
    </lineage>
</organism>
<protein>
    <submittedName>
        <fullName evidence="4">Glycosyltransferase family 2 protein</fullName>
    </submittedName>
</protein>
<feature type="domain" description="Glycosyltransferase 2-like" evidence="3">
    <location>
        <begin position="6"/>
        <end position="111"/>
    </location>
</feature>
<dbReference type="PANTHER" id="PTHR22916:SF51">
    <property type="entry name" value="GLYCOSYLTRANSFERASE EPSH-RELATED"/>
    <property type="match status" value="1"/>
</dbReference>
<dbReference type="EMBL" id="RHPO01000004">
    <property type="protein sequence ID" value="RRT93464.1"/>
    <property type="molecule type" value="Genomic_DNA"/>
</dbReference>
<dbReference type="Proteomes" id="UP000267844">
    <property type="component" value="Unassembled WGS sequence"/>
</dbReference>
<evidence type="ECO:0000256" key="1">
    <source>
        <dbReference type="ARBA" id="ARBA00022676"/>
    </source>
</evidence>
<dbReference type="CDD" id="cd00761">
    <property type="entry name" value="Glyco_tranf_GTA_type"/>
    <property type="match status" value="1"/>
</dbReference>
<keyword evidence="2 4" id="KW-0808">Transferase</keyword>
<evidence type="ECO:0000313" key="4">
    <source>
        <dbReference type="EMBL" id="RRT93464.1"/>
    </source>
</evidence>
<dbReference type="InterPro" id="IPR001173">
    <property type="entry name" value="Glyco_trans_2-like"/>
</dbReference>
<comment type="caution">
    <text evidence="4">The sequence shown here is derived from an EMBL/GenBank/DDBJ whole genome shotgun (WGS) entry which is preliminary data.</text>
</comment>
<evidence type="ECO:0000313" key="5">
    <source>
        <dbReference type="Proteomes" id="UP000267844"/>
    </source>
</evidence>
<dbReference type="AlphaFoldDB" id="A0A3R8ST62"/>
<evidence type="ECO:0000256" key="2">
    <source>
        <dbReference type="ARBA" id="ARBA00022679"/>
    </source>
</evidence>
<dbReference type="Gene3D" id="3.90.550.10">
    <property type="entry name" value="Spore Coat Polysaccharide Biosynthesis Protein SpsA, Chain A"/>
    <property type="match status" value="1"/>
</dbReference>
<dbReference type="InterPro" id="IPR029044">
    <property type="entry name" value="Nucleotide-diphossugar_trans"/>
</dbReference>
<evidence type="ECO:0000259" key="3">
    <source>
        <dbReference type="Pfam" id="PF00535"/>
    </source>
</evidence>
<sequence length="320" mass="37535">MTPTISVIVPVYNAEEYLDKCINSILNQTYKDFELILVNDGSTDNSLKICNNYKIKDNRIKVIYKVNGGVSSARNIGIDKSTGEYILFIDADDFINTEFINNFVKESLSPELFKIHGYTNILLDNTKTLSQLSNKIYEKRDVLKIIEDGFLTSNGYPFSKLYSSKIIKEYNIKFDEGVKVCEDIIFNVNYIQHVNKILVEEYFDYQYVEHKNSAVRKLYYFKDDIYGFYQLKKAYKSIFPNLESNVINHSLGIFLLRTILGLYKLKYSKNERILNLKKISTEDINFTLKCTKGSIKYYMILLLKNRYYNLFDFLMKKIVK</sequence>
<proteinExistence type="predicted"/>
<name>A0A3R8ST62_9FLAO</name>
<gene>
    <name evidence="4" type="ORF">EGI89_03405</name>
</gene>
<accession>A0A3R8ST62</accession>
<dbReference type="PANTHER" id="PTHR22916">
    <property type="entry name" value="GLYCOSYLTRANSFERASE"/>
    <property type="match status" value="1"/>
</dbReference>